<protein>
    <submittedName>
        <fullName evidence="2">Uncharacterized protein</fullName>
    </submittedName>
</protein>
<name>A0A177AFS2_9PEZI</name>
<dbReference type="VEuPathDB" id="FungiDB:GMDG_00222"/>
<dbReference type="AlphaFoldDB" id="A0A177AFS2"/>
<dbReference type="EMBL" id="KV441392">
    <property type="protein sequence ID" value="OAF60101.1"/>
    <property type="molecule type" value="Genomic_DNA"/>
</dbReference>
<gene>
    <name evidence="2" type="ORF">VC83_02851</name>
</gene>
<evidence type="ECO:0000313" key="2">
    <source>
        <dbReference type="EMBL" id="OAF60101.1"/>
    </source>
</evidence>
<reference evidence="2" key="1">
    <citation type="submission" date="2016-03" db="EMBL/GenBank/DDBJ databases">
        <title>Updated assembly of Pseudogymnoascus destructans, the fungus causing white-nose syndrome of bats.</title>
        <authorList>
            <person name="Palmer J.M."/>
            <person name="Drees K.P."/>
            <person name="Foster J.T."/>
            <person name="Lindner D.L."/>
        </authorList>
    </citation>
    <scope>NUCLEOTIDE SEQUENCE [LARGE SCALE GENOMIC DNA]</scope>
    <source>
        <strain evidence="2">20631-21</strain>
    </source>
</reference>
<dbReference type="Proteomes" id="UP000077154">
    <property type="component" value="Unassembled WGS sequence"/>
</dbReference>
<dbReference type="GeneID" id="36285929"/>
<proteinExistence type="predicted"/>
<accession>A0A177AFS2</accession>
<evidence type="ECO:0000256" key="1">
    <source>
        <dbReference type="SAM" id="MobiDB-lite"/>
    </source>
</evidence>
<dbReference type="RefSeq" id="XP_024325383.1">
    <property type="nucleotide sequence ID" value="XM_024466505.1"/>
</dbReference>
<sequence>MRRRNAISPTPMSPVPSRTRVRWPPGQQDKSAAFRTAPLSVDAAPRPSTIYQSSSIPFNDLTQRDTAVEKSALPTLPTDTTGAKRDGRGSVAGVVDSVSDEVEAIKGPRGMVGGSIEESEICGVGDAVDGVVGVGAVGGGEEQASRRFINSL</sequence>
<organism evidence="2">
    <name type="scientific">Pseudogymnoascus destructans</name>
    <dbReference type="NCBI Taxonomy" id="655981"/>
    <lineage>
        <taxon>Eukaryota</taxon>
        <taxon>Fungi</taxon>
        <taxon>Dikarya</taxon>
        <taxon>Ascomycota</taxon>
        <taxon>Pezizomycotina</taxon>
        <taxon>Leotiomycetes</taxon>
        <taxon>Thelebolales</taxon>
        <taxon>Thelebolaceae</taxon>
        <taxon>Pseudogymnoascus</taxon>
    </lineage>
</organism>
<feature type="region of interest" description="Disordered" evidence="1">
    <location>
        <begin position="1"/>
        <end position="40"/>
    </location>
</feature>